<dbReference type="EMBL" id="SNRY01002538">
    <property type="protein sequence ID" value="KAA6324598.1"/>
    <property type="molecule type" value="Genomic_DNA"/>
</dbReference>
<reference evidence="1" key="1">
    <citation type="submission" date="2019-03" db="EMBL/GenBank/DDBJ databases">
        <title>Single cell metagenomics reveals metabolic interactions within the superorganism composed of flagellate Streblomastix strix and complex community of Bacteroidetes bacteria on its surface.</title>
        <authorList>
            <person name="Treitli S.C."/>
            <person name="Kolisko M."/>
            <person name="Husnik F."/>
            <person name="Keeling P."/>
            <person name="Hampl V."/>
        </authorList>
    </citation>
    <scope>NUCLEOTIDE SEQUENCE</scope>
    <source>
        <strain evidence="1">STM</strain>
    </source>
</reference>
<gene>
    <name evidence="1" type="ORF">EZS27_026088</name>
</gene>
<accession>A0A5J4QU18</accession>
<organism evidence="1">
    <name type="scientific">termite gut metagenome</name>
    <dbReference type="NCBI Taxonomy" id="433724"/>
    <lineage>
        <taxon>unclassified sequences</taxon>
        <taxon>metagenomes</taxon>
        <taxon>organismal metagenomes</taxon>
    </lineage>
</organism>
<protein>
    <submittedName>
        <fullName evidence="1">Uncharacterized protein</fullName>
    </submittedName>
</protein>
<evidence type="ECO:0000313" key="1">
    <source>
        <dbReference type="EMBL" id="KAA6324598.1"/>
    </source>
</evidence>
<comment type="caution">
    <text evidence="1">The sequence shown here is derived from an EMBL/GenBank/DDBJ whole genome shotgun (WGS) entry which is preliminary data.</text>
</comment>
<sequence>MKAKEEITFSTTAYHYPDEGGIESADIHVKMNIVGNQIFYHVTYMSIPKRNFMCAILILKNVWLFSNEYNYTFQHEKKNYYLKIDI</sequence>
<dbReference type="AlphaFoldDB" id="A0A5J4QU18"/>
<name>A0A5J4QU18_9ZZZZ</name>
<proteinExistence type="predicted"/>